<keyword evidence="4" id="KW-1185">Reference proteome</keyword>
<evidence type="ECO:0000313" key="4">
    <source>
        <dbReference type="Proteomes" id="UP000663829"/>
    </source>
</evidence>
<feature type="region of interest" description="Disordered" evidence="1">
    <location>
        <begin position="312"/>
        <end position="345"/>
    </location>
</feature>
<name>A0A814IC91_9BILA</name>
<dbReference type="EMBL" id="CAJNOQ010003608">
    <property type="protein sequence ID" value="CAF1020910.1"/>
    <property type="molecule type" value="Genomic_DNA"/>
</dbReference>
<dbReference type="Proteomes" id="UP000681722">
    <property type="component" value="Unassembled WGS sequence"/>
</dbReference>
<evidence type="ECO:0000313" key="3">
    <source>
        <dbReference type="EMBL" id="CAF3792309.1"/>
    </source>
</evidence>
<evidence type="ECO:0000313" key="2">
    <source>
        <dbReference type="EMBL" id="CAF1020910.1"/>
    </source>
</evidence>
<dbReference type="AlphaFoldDB" id="A0A814IC91"/>
<organism evidence="2 4">
    <name type="scientific">Didymodactylos carnosus</name>
    <dbReference type="NCBI Taxonomy" id="1234261"/>
    <lineage>
        <taxon>Eukaryota</taxon>
        <taxon>Metazoa</taxon>
        <taxon>Spiralia</taxon>
        <taxon>Gnathifera</taxon>
        <taxon>Rotifera</taxon>
        <taxon>Eurotatoria</taxon>
        <taxon>Bdelloidea</taxon>
        <taxon>Philodinida</taxon>
        <taxon>Philodinidae</taxon>
        <taxon>Didymodactylos</taxon>
    </lineage>
</organism>
<protein>
    <submittedName>
        <fullName evidence="2">Uncharacterized protein</fullName>
    </submittedName>
</protein>
<sequence>TNKNRPVQSFPPVESGRTGSVTTLIHSDVDSSVSQENIKIKCRNDDILRTPLFNATPRALATLDVTTFLKYIPNSGSSFPRQLLNNNDDLNTIDDNTAQRINYRTCKIYELIYSEVNGFCTMPFSFTESLMIPTLTGSKLASTTLSQTQSSGNYNTINRWYKKYGKIENEVPDGDIESSFDNNQTISKIYNIVNEKSSLLSICTTVIHTIVKPTVDLQAKTFTLNQWCNEAKIVNVCNDMIVDNNSVEISKQSIMSELLKRTPVLKKYLQKFIESLIPIVEQQLAVNNKSNLKRIQGIILTDDNETLDNFIDSQDSDSNNDYDYVASESDDISTDEHVSEESDLSNSDIDRRLKYTAKIRKNAINNLNLNKQNNQTGKKHNLCSEIENWRVQVRKNGVFKQKELCGLDGTVLNKRYQQFLTQSLSNQSIYLKRYSEEHFHLSNKTCAGLEYMSNSDDE</sequence>
<accession>A0A814IC91</accession>
<proteinExistence type="predicted"/>
<comment type="caution">
    <text evidence="2">The sequence shown here is derived from an EMBL/GenBank/DDBJ whole genome shotgun (WGS) entry which is preliminary data.</text>
</comment>
<feature type="non-terminal residue" evidence="2">
    <location>
        <position position="1"/>
    </location>
</feature>
<reference evidence="2" key="1">
    <citation type="submission" date="2021-02" db="EMBL/GenBank/DDBJ databases">
        <authorList>
            <person name="Nowell W R."/>
        </authorList>
    </citation>
    <scope>NUCLEOTIDE SEQUENCE</scope>
</reference>
<evidence type="ECO:0000256" key="1">
    <source>
        <dbReference type="SAM" id="MobiDB-lite"/>
    </source>
</evidence>
<dbReference type="EMBL" id="CAJOBC010003608">
    <property type="protein sequence ID" value="CAF3792309.1"/>
    <property type="molecule type" value="Genomic_DNA"/>
</dbReference>
<gene>
    <name evidence="2" type="ORF">GPM918_LOCUS14773</name>
    <name evidence="3" type="ORF">SRO942_LOCUS14773</name>
</gene>
<dbReference type="Proteomes" id="UP000663829">
    <property type="component" value="Unassembled WGS sequence"/>
</dbReference>